<dbReference type="InParanoid" id="A0A2K1QW04"/>
<reference evidence="4 5" key="1">
    <citation type="submission" date="2017-06" db="EMBL/GenBank/DDBJ databases">
        <title>Draft genome sequence of a variant of Elsinoe murrayae.</title>
        <authorList>
            <person name="Cheng Q."/>
        </authorList>
    </citation>
    <scope>NUCLEOTIDE SEQUENCE [LARGE SCALE GENOMIC DNA]</scope>
    <source>
        <strain evidence="4 5">CQ-2017a</strain>
    </source>
</reference>
<feature type="compositionally biased region" description="Basic and acidic residues" evidence="2">
    <location>
        <begin position="276"/>
        <end position="285"/>
    </location>
</feature>
<keyword evidence="1" id="KW-0175">Coiled coil</keyword>
<accession>A0A2K1QW04</accession>
<feature type="region of interest" description="Disordered" evidence="2">
    <location>
        <begin position="274"/>
        <end position="307"/>
    </location>
</feature>
<evidence type="ECO:0000256" key="2">
    <source>
        <dbReference type="SAM" id="MobiDB-lite"/>
    </source>
</evidence>
<organism evidence="4 5">
    <name type="scientific">Sphaceloma murrayae</name>
    <dbReference type="NCBI Taxonomy" id="2082308"/>
    <lineage>
        <taxon>Eukaryota</taxon>
        <taxon>Fungi</taxon>
        <taxon>Dikarya</taxon>
        <taxon>Ascomycota</taxon>
        <taxon>Pezizomycotina</taxon>
        <taxon>Dothideomycetes</taxon>
        <taxon>Dothideomycetidae</taxon>
        <taxon>Myriangiales</taxon>
        <taxon>Elsinoaceae</taxon>
        <taxon>Sphaceloma</taxon>
    </lineage>
</organism>
<protein>
    <submittedName>
        <fullName evidence="4">Uncharacterized protein</fullName>
    </submittedName>
</protein>
<dbReference type="AlphaFoldDB" id="A0A2K1QW04"/>
<keyword evidence="5" id="KW-1185">Reference proteome</keyword>
<feature type="coiled-coil region" evidence="1">
    <location>
        <begin position="60"/>
        <end position="115"/>
    </location>
</feature>
<name>A0A2K1QW04_9PEZI</name>
<sequence>MSAIIYLSILSIALLLDRCLSWTYASTQARERTILGEELATLALSNTTLEARLSTHRKGQARLTKRNDELVRSVAELEQRETLHDLETAVMEATRERLEARVSRLETMVQSLEEGAEAEAARQERWDEEERGYRERIRGLKLEVRAREYEKWRAEVEGWRRVRELVGEMGRGKEEVARREREKAVLQDSVAGLLRERWRLERRAGWEKKERMRLEGLVRCLQSWHGGCCRGEMADDVGGDAGGNVDGDVAAEGASKEVALMVDDAGYEAGIETEACDFKDDQSDRESDEDAGNASRSPKDPGHDALSFDTDMMAVMSSESDMAGMDANVISITWDDDLHYDASSEHWSDIIGTSTASVLGRSSSEWENDTRGVS</sequence>
<proteinExistence type="predicted"/>
<evidence type="ECO:0000256" key="3">
    <source>
        <dbReference type="SAM" id="SignalP"/>
    </source>
</evidence>
<feature type="chain" id="PRO_5014451645" evidence="3">
    <location>
        <begin position="26"/>
        <end position="374"/>
    </location>
</feature>
<gene>
    <name evidence="4" type="ORF">CAC42_2403</name>
</gene>
<evidence type="ECO:0000256" key="1">
    <source>
        <dbReference type="SAM" id="Coils"/>
    </source>
</evidence>
<dbReference type="Proteomes" id="UP000243797">
    <property type="component" value="Unassembled WGS sequence"/>
</dbReference>
<keyword evidence="3" id="KW-0732">Signal</keyword>
<dbReference type="EMBL" id="NKHZ01000032">
    <property type="protein sequence ID" value="PNS19226.1"/>
    <property type="molecule type" value="Genomic_DNA"/>
</dbReference>
<evidence type="ECO:0000313" key="4">
    <source>
        <dbReference type="EMBL" id="PNS19226.1"/>
    </source>
</evidence>
<feature type="signal peptide" evidence="3">
    <location>
        <begin position="1"/>
        <end position="25"/>
    </location>
</feature>
<evidence type="ECO:0000313" key="5">
    <source>
        <dbReference type="Proteomes" id="UP000243797"/>
    </source>
</evidence>
<comment type="caution">
    <text evidence="4">The sequence shown here is derived from an EMBL/GenBank/DDBJ whole genome shotgun (WGS) entry which is preliminary data.</text>
</comment>